<evidence type="ECO:0000313" key="2">
    <source>
        <dbReference type="EMBL" id="KAF9059255.1"/>
    </source>
</evidence>
<keyword evidence="1" id="KW-0812">Transmembrane</keyword>
<dbReference type="Proteomes" id="UP000772434">
    <property type="component" value="Unassembled WGS sequence"/>
</dbReference>
<keyword evidence="1" id="KW-0472">Membrane</keyword>
<proteinExistence type="predicted"/>
<name>A0A9P5PBK4_9AGAR</name>
<sequence length="135" mass="15772">MSSSGRTKTGNDGHSEGGKGLRWWAKYIQNVGFSIDGRYLRLQICERRQCLEYMYTSFELQTVLLLDLFLLFFFGVWLPDTWVGKPKMRQASCSDWIDMSSCRLFQGWKREIQKQVQDAMVGVEKMMLPRSHVFG</sequence>
<accession>A0A9P5PBK4</accession>
<protein>
    <submittedName>
        <fullName evidence="2">Uncharacterized protein</fullName>
    </submittedName>
</protein>
<keyword evidence="1" id="KW-1133">Transmembrane helix</keyword>
<reference evidence="2" key="1">
    <citation type="submission" date="2020-11" db="EMBL/GenBank/DDBJ databases">
        <authorList>
            <consortium name="DOE Joint Genome Institute"/>
            <person name="Ahrendt S."/>
            <person name="Riley R."/>
            <person name="Andreopoulos W."/>
            <person name="Labutti K."/>
            <person name="Pangilinan J."/>
            <person name="Ruiz-Duenas F.J."/>
            <person name="Barrasa J.M."/>
            <person name="Sanchez-Garcia M."/>
            <person name="Camarero S."/>
            <person name="Miyauchi S."/>
            <person name="Serrano A."/>
            <person name="Linde D."/>
            <person name="Babiker R."/>
            <person name="Drula E."/>
            <person name="Ayuso-Fernandez I."/>
            <person name="Pacheco R."/>
            <person name="Padilla G."/>
            <person name="Ferreira P."/>
            <person name="Barriuso J."/>
            <person name="Kellner H."/>
            <person name="Castanera R."/>
            <person name="Alfaro M."/>
            <person name="Ramirez L."/>
            <person name="Pisabarro A.G."/>
            <person name="Kuo A."/>
            <person name="Tritt A."/>
            <person name="Lipzen A."/>
            <person name="He G."/>
            <person name="Yan M."/>
            <person name="Ng V."/>
            <person name="Cullen D."/>
            <person name="Martin F."/>
            <person name="Rosso M.-N."/>
            <person name="Henrissat B."/>
            <person name="Hibbett D."/>
            <person name="Martinez A.T."/>
            <person name="Grigoriev I.V."/>
        </authorList>
    </citation>
    <scope>NUCLEOTIDE SEQUENCE</scope>
    <source>
        <strain evidence="2">AH 40177</strain>
    </source>
</reference>
<dbReference type="EMBL" id="JADNRY010000314">
    <property type="protein sequence ID" value="KAF9059255.1"/>
    <property type="molecule type" value="Genomic_DNA"/>
</dbReference>
<comment type="caution">
    <text evidence="2">The sequence shown here is derived from an EMBL/GenBank/DDBJ whole genome shotgun (WGS) entry which is preliminary data.</text>
</comment>
<evidence type="ECO:0000313" key="3">
    <source>
        <dbReference type="Proteomes" id="UP000772434"/>
    </source>
</evidence>
<keyword evidence="3" id="KW-1185">Reference proteome</keyword>
<feature type="transmembrane region" description="Helical" evidence="1">
    <location>
        <begin position="60"/>
        <end position="79"/>
    </location>
</feature>
<gene>
    <name evidence="2" type="ORF">BDP27DRAFT_1371680</name>
</gene>
<organism evidence="2 3">
    <name type="scientific">Rhodocollybia butyracea</name>
    <dbReference type="NCBI Taxonomy" id="206335"/>
    <lineage>
        <taxon>Eukaryota</taxon>
        <taxon>Fungi</taxon>
        <taxon>Dikarya</taxon>
        <taxon>Basidiomycota</taxon>
        <taxon>Agaricomycotina</taxon>
        <taxon>Agaricomycetes</taxon>
        <taxon>Agaricomycetidae</taxon>
        <taxon>Agaricales</taxon>
        <taxon>Marasmiineae</taxon>
        <taxon>Omphalotaceae</taxon>
        <taxon>Rhodocollybia</taxon>
    </lineage>
</organism>
<evidence type="ECO:0000256" key="1">
    <source>
        <dbReference type="SAM" id="Phobius"/>
    </source>
</evidence>
<dbReference type="AlphaFoldDB" id="A0A9P5PBK4"/>